<evidence type="ECO:0000259" key="2">
    <source>
        <dbReference type="Pfam" id="PF11001"/>
    </source>
</evidence>
<reference evidence="3" key="1">
    <citation type="journal article" date="2023" name="Mol. Phylogenet. Evol.">
        <title>Genome-scale phylogeny and comparative genomics of the fungal order Sordariales.</title>
        <authorList>
            <person name="Hensen N."/>
            <person name="Bonometti L."/>
            <person name="Westerberg I."/>
            <person name="Brannstrom I.O."/>
            <person name="Guillou S."/>
            <person name="Cros-Aarteil S."/>
            <person name="Calhoun S."/>
            <person name="Haridas S."/>
            <person name="Kuo A."/>
            <person name="Mondo S."/>
            <person name="Pangilinan J."/>
            <person name="Riley R."/>
            <person name="LaButti K."/>
            <person name="Andreopoulos B."/>
            <person name="Lipzen A."/>
            <person name="Chen C."/>
            <person name="Yan M."/>
            <person name="Daum C."/>
            <person name="Ng V."/>
            <person name="Clum A."/>
            <person name="Steindorff A."/>
            <person name="Ohm R.A."/>
            <person name="Martin F."/>
            <person name="Silar P."/>
            <person name="Natvig D.O."/>
            <person name="Lalanne C."/>
            <person name="Gautier V."/>
            <person name="Ament-Velasquez S.L."/>
            <person name="Kruys A."/>
            <person name="Hutchinson M.I."/>
            <person name="Powell A.J."/>
            <person name="Barry K."/>
            <person name="Miller A.N."/>
            <person name="Grigoriev I.V."/>
            <person name="Debuchy R."/>
            <person name="Gladieux P."/>
            <person name="Hiltunen Thoren M."/>
            <person name="Johannesson H."/>
        </authorList>
    </citation>
    <scope>NUCLEOTIDE SEQUENCE</scope>
    <source>
        <strain evidence="3">CBS 314.62</strain>
    </source>
</reference>
<comment type="caution">
    <text evidence="3">The sequence shown here is derived from an EMBL/GenBank/DDBJ whole genome shotgun (WGS) entry which is preliminary data.</text>
</comment>
<feature type="domain" description="Subtelomeric hrmA-associated cluster protein AFUB-079030/YDR124W-like helical bundle" evidence="2">
    <location>
        <begin position="24"/>
        <end position="167"/>
    </location>
</feature>
<feature type="region of interest" description="Disordered" evidence="1">
    <location>
        <begin position="194"/>
        <end position="226"/>
    </location>
</feature>
<dbReference type="PANTHER" id="PTHR36102">
    <property type="entry name" value="CHROMOSOME 10, WHOLE GENOME SHOTGUN SEQUENCE"/>
    <property type="match status" value="1"/>
</dbReference>
<feature type="compositionally biased region" description="Low complexity" evidence="1">
    <location>
        <begin position="209"/>
        <end position="226"/>
    </location>
</feature>
<protein>
    <recommendedName>
        <fullName evidence="2">Subtelomeric hrmA-associated cluster protein AFUB-079030/YDR124W-like helical bundle domain-containing protein</fullName>
    </recommendedName>
</protein>
<sequence length="226" mass="25585">MGLYDETIDDELPASISHKKGITIGDTEKVWDFYNLHIRRNCQETACKWICNAWVEAVAPKTQSTHPYMSDRIPNWLPTGPFGSGKTDYVRHQEPDHLLKKERVHLVFHILRMIVQPPEKQHPNIQAPKLNVTKLEQLTNDTLSSSLSDKNNAKTKSLSKDIFKVARAEEQYLRGQIDAGTEVFVMLDHKGTDSYLSDDENEDEDEHSTIPTALSPATTSSSHGMT</sequence>
<reference evidence="3" key="2">
    <citation type="submission" date="2023-06" db="EMBL/GenBank/DDBJ databases">
        <authorList>
            <consortium name="Lawrence Berkeley National Laboratory"/>
            <person name="Haridas S."/>
            <person name="Hensen N."/>
            <person name="Bonometti L."/>
            <person name="Westerberg I."/>
            <person name="Brannstrom I.O."/>
            <person name="Guillou S."/>
            <person name="Cros-Aarteil S."/>
            <person name="Calhoun S."/>
            <person name="Kuo A."/>
            <person name="Mondo S."/>
            <person name="Pangilinan J."/>
            <person name="Riley R."/>
            <person name="Labutti K."/>
            <person name="Andreopoulos B."/>
            <person name="Lipzen A."/>
            <person name="Chen C."/>
            <person name="Yanf M."/>
            <person name="Daum C."/>
            <person name="Ng V."/>
            <person name="Clum A."/>
            <person name="Steindorff A."/>
            <person name="Ohm R."/>
            <person name="Martin F."/>
            <person name="Silar P."/>
            <person name="Natvig D."/>
            <person name="Lalanne C."/>
            <person name="Gautier V."/>
            <person name="Ament-Velasquez S.L."/>
            <person name="Kruys A."/>
            <person name="Hutchinson M.I."/>
            <person name="Powell A.J."/>
            <person name="Barry K."/>
            <person name="Miller A.N."/>
            <person name="Grigoriev I.V."/>
            <person name="Debuchy R."/>
            <person name="Gladieux P."/>
            <person name="Thoren M.H."/>
            <person name="Johannesson H."/>
        </authorList>
    </citation>
    <scope>NUCLEOTIDE SEQUENCE</scope>
    <source>
        <strain evidence="3">CBS 314.62</strain>
    </source>
</reference>
<feature type="compositionally biased region" description="Acidic residues" evidence="1">
    <location>
        <begin position="196"/>
        <end position="206"/>
    </location>
</feature>
<keyword evidence="4" id="KW-1185">Reference proteome</keyword>
<evidence type="ECO:0000313" key="3">
    <source>
        <dbReference type="EMBL" id="KAK3687914.1"/>
    </source>
</evidence>
<dbReference type="EMBL" id="JAULSO010000002">
    <property type="protein sequence ID" value="KAK3687914.1"/>
    <property type="molecule type" value="Genomic_DNA"/>
</dbReference>
<dbReference type="Proteomes" id="UP001270362">
    <property type="component" value="Unassembled WGS sequence"/>
</dbReference>
<dbReference type="AlphaFoldDB" id="A0AAE0X924"/>
<dbReference type="PANTHER" id="PTHR36102:SF1">
    <property type="entry name" value="YDR124W-LIKE HELICAL BUNDLE DOMAIN-CONTAINING PROTEIN"/>
    <property type="match status" value="1"/>
</dbReference>
<dbReference type="InterPro" id="IPR021264">
    <property type="entry name" value="AFUB_079030/YDR124W-like"/>
</dbReference>
<organism evidence="3 4">
    <name type="scientific">Podospora appendiculata</name>
    <dbReference type="NCBI Taxonomy" id="314037"/>
    <lineage>
        <taxon>Eukaryota</taxon>
        <taxon>Fungi</taxon>
        <taxon>Dikarya</taxon>
        <taxon>Ascomycota</taxon>
        <taxon>Pezizomycotina</taxon>
        <taxon>Sordariomycetes</taxon>
        <taxon>Sordariomycetidae</taxon>
        <taxon>Sordariales</taxon>
        <taxon>Podosporaceae</taxon>
        <taxon>Podospora</taxon>
    </lineage>
</organism>
<evidence type="ECO:0000313" key="4">
    <source>
        <dbReference type="Proteomes" id="UP001270362"/>
    </source>
</evidence>
<dbReference type="Pfam" id="PF11001">
    <property type="entry name" value="AFUB_07903_YDR124W_hel"/>
    <property type="match status" value="1"/>
</dbReference>
<proteinExistence type="predicted"/>
<name>A0AAE0X924_9PEZI</name>
<dbReference type="InterPro" id="IPR047092">
    <property type="entry name" value="AFUB_07903/YDR124W-like_hel"/>
</dbReference>
<evidence type="ECO:0000256" key="1">
    <source>
        <dbReference type="SAM" id="MobiDB-lite"/>
    </source>
</evidence>
<gene>
    <name evidence="3" type="ORF">B0T22DRAFT_510938</name>
</gene>
<accession>A0AAE0X924</accession>